<dbReference type="Pfam" id="PF11964">
    <property type="entry name" value="SpoIIAA-like"/>
    <property type="match status" value="1"/>
</dbReference>
<comment type="caution">
    <text evidence="1">The sequence shown here is derived from an EMBL/GenBank/DDBJ whole genome shotgun (WGS) entry which is preliminary data.</text>
</comment>
<keyword evidence="2" id="KW-1185">Reference proteome</keyword>
<dbReference type="Proteomes" id="UP000806528">
    <property type="component" value="Unassembled WGS sequence"/>
</dbReference>
<dbReference type="RefSeq" id="WP_193121807.1">
    <property type="nucleotide sequence ID" value="NZ_JADBGI010000008.1"/>
</dbReference>
<evidence type="ECO:0000313" key="1">
    <source>
        <dbReference type="EMBL" id="MBE2999175.1"/>
    </source>
</evidence>
<dbReference type="Gene3D" id="3.40.50.10600">
    <property type="entry name" value="SpoIIaa-like domains"/>
    <property type="match status" value="1"/>
</dbReference>
<proteinExistence type="predicted"/>
<dbReference type="InterPro" id="IPR021866">
    <property type="entry name" value="SpoIIAA-like"/>
</dbReference>
<name>A0ABR9P5P5_9ACTN</name>
<evidence type="ECO:0000313" key="2">
    <source>
        <dbReference type="Proteomes" id="UP000806528"/>
    </source>
</evidence>
<reference evidence="1 2" key="1">
    <citation type="submission" date="2020-09" db="EMBL/GenBank/DDBJ databases">
        <title>Diversity and distribution of actinomycetes associated with coral in the coast of Hainan.</title>
        <authorList>
            <person name="Li F."/>
        </authorList>
    </citation>
    <scope>NUCLEOTIDE SEQUENCE [LARGE SCALE GENOMIC DNA]</scope>
    <source>
        <strain evidence="1 2">HNM0947</strain>
    </source>
</reference>
<gene>
    <name evidence="1" type="ORF">IDM40_10735</name>
</gene>
<dbReference type="EMBL" id="JADBGI010000008">
    <property type="protein sequence ID" value="MBE2999175.1"/>
    <property type="molecule type" value="Genomic_DNA"/>
</dbReference>
<organism evidence="1 2">
    <name type="scientific">Nocardiopsis coralli</name>
    <dbReference type="NCBI Taxonomy" id="2772213"/>
    <lineage>
        <taxon>Bacteria</taxon>
        <taxon>Bacillati</taxon>
        <taxon>Actinomycetota</taxon>
        <taxon>Actinomycetes</taxon>
        <taxon>Streptosporangiales</taxon>
        <taxon>Nocardiopsidaceae</taxon>
        <taxon>Nocardiopsis</taxon>
    </lineage>
</organism>
<sequence>MYRKLGSSHDNVLAYQVEGKISQAEMDGMLGEVREEVDGHGRVRLLLRLRGWPHAELSTLRERFQFLREYGDGVDRIAVVCDERILGFLADAADRVSGTDLRSFRGGDEDAAWAWIEAGAEEQDGAR</sequence>
<protein>
    <submittedName>
        <fullName evidence="1">STAS/SEC14 domain-containing protein</fullName>
    </submittedName>
</protein>
<dbReference type="SUPFAM" id="SSF52091">
    <property type="entry name" value="SpoIIaa-like"/>
    <property type="match status" value="1"/>
</dbReference>
<dbReference type="InterPro" id="IPR036513">
    <property type="entry name" value="STAS_dom_sf"/>
</dbReference>
<dbReference type="InterPro" id="IPR038396">
    <property type="entry name" value="SpoIIAA-like_sf"/>
</dbReference>
<accession>A0ABR9P5P5</accession>